<dbReference type="SUPFAM" id="SSF55166">
    <property type="entry name" value="Hedgehog/DD-peptidase"/>
    <property type="match status" value="1"/>
</dbReference>
<dbReference type="InterPro" id="IPR000755">
    <property type="entry name" value="A_A_dipeptidase"/>
</dbReference>
<keyword evidence="8 10" id="KW-0961">Cell wall biogenesis/degradation</keyword>
<protein>
    <recommendedName>
        <fullName evidence="9 10">D-alanyl-D-alanine dipeptidase</fullName>
        <shortName evidence="9 10">D-Ala-D-Ala dipeptidase</shortName>
        <ecNumber evidence="9 10">3.4.13.22</ecNumber>
    </recommendedName>
</protein>
<dbReference type="EC" id="3.4.13.22" evidence="9 10"/>
<dbReference type="Pfam" id="PF01427">
    <property type="entry name" value="Peptidase_M15"/>
    <property type="match status" value="1"/>
</dbReference>
<keyword evidence="5 9" id="KW-0862">Zinc</keyword>
<evidence type="ECO:0000313" key="11">
    <source>
        <dbReference type="EMBL" id="PWF24743.1"/>
    </source>
</evidence>
<proteinExistence type="inferred from homology"/>
<feature type="binding site" evidence="9">
    <location>
        <position position="217"/>
    </location>
    <ligand>
        <name>Zn(2+)</name>
        <dbReference type="ChEBI" id="CHEBI:29105"/>
        <note>catalytic</note>
    </ligand>
</feature>
<reference evidence="12" key="1">
    <citation type="submission" date="2018-05" db="EMBL/GenBank/DDBJ databases">
        <authorList>
            <person name="Li Y."/>
        </authorList>
    </citation>
    <scope>NUCLEOTIDE SEQUENCE [LARGE SCALE GENOMIC DNA]</scope>
    <source>
        <strain evidence="12">3d-2-2</strain>
    </source>
</reference>
<dbReference type="EMBL" id="QETA01000001">
    <property type="protein sequence ID" value="PWF24743.1"/>
    <property type="molecule type" value="Genomic_DNA"/>
</dbReference>
<dbReference type="CDD" id="cd14843">
    <property type="entry name" value="D-Ala-D-Ala_dipeptidase_like"/>
    <property type="match status" value="1"/>
</dbReference>
<dbReference type="PIRSF" id="PIRSF026671">
    <property type="entry name" value="AA_dipeptidase"/>
    <property type="match status" value="1"/>
</dbReference>
<dbReference type="Proteomes" id="UP000245212">
    <property type="component" value="Unassembled WGS sequence"/>
</dbReference>
<sequence length="256" mass="28395">MTAADMMHMPIPLLADPDWPQVGAIAIGECGERLVPTSLMPRPVLTFPAYARQGVAGAHQECYVREDVGRRLLQAARSLPDGLHLVVLDGWRPWRVQQQLFDAYQDTLRRRHPDLPAEQLLALTREFVSLPSTHPARPSPHLTGGAVDVTLCSHDGVWLDMGTPFDATVPASHTAYYESTVDSDSQADAAVFRQRRRILYHAMRAAGFTNLPSEWWHFDCGDQLWAWYAGQPQARYGPAPLTGCVPLVPMGIADHA</sequence>
<dbReference type="PANTHER" id="PTHR43126:SF2">
    <property type="entry name" value="D-ALANYL-D-ALANINE DIPEPTIDASE"/>
    <property type="match status" value="1"/>
</dbReference>
<keyword evidence="4 9" id="KW-0378">Hydrolase</keyword>
<evidence type="ECO:0000256" key="4">
    <source>
        <dbReference type="ARBA" id="ARBA00022801"/>
    </source>
</evidence>
<comment type="cofactor">
    <cofactor evidence="9">
        <name>Zn(2+)</name>
        <dbReference type="ChEBI" id="CHEBI:29105"/>
    </cofactor>
    <text evidence="9">Binds 1 zinc ion per subunit.</text>
</comment>
<dbReference type="InterPro" id="IPR009045">
    <property type="entry name" value="Zn_M74/Hedgehog-like"/>
</dbReference>
<dbReference type="GO" id="GO:0006508">
    <property type="term" value="P:proteolysis"/>
    <property type="evidence" value="ECO:0007669"/>
    <property type="project" value="UniProtKB-KW"/>
</dbReference>
<name>A0A2V1K3E2_9BURK</name>
<gene>
    <name evidence="9" type="primary">ddpX</name>
    <name evidence="11" type="ORF">DD235_00700</name>
</gene>
<keyword evidence="12" id="KW-1185">Reference proteome</keyword>
<keyword evidence="3 9" id="KW-0479">Metal-binding</keyword>
<comment type="catalytic activity">
    <reaction evidence="1 9 10">
        <text>D-alanyl-D-alanine + H2O = 2 D-alanine</text>
        <dbReference type="Rhea" id="RHEA:20661"/>
        <dbReference type="ChEBI" id="CHEBI:15377"/>
        <dbReference type="ChEBI" id="CHEBI:57416"/>
        <dbReference type="ChEBI" id="CHEBI:57822"/>
        <dbReference type="EC" id="3.4.13.22"/>
    </reaction>
</comment>
<dbReference type="HAMAP" id="MF_01924">
    <property type="entry name" value="A_A_dipeptidase"/>
    <property type="match status" value="1"/>
</dbReference>
<keyword evidence="2 9" id="KW-0645">Protease</keyword>
<dbReference type="PANTHER" id="PTHR43126">
    <property type="entry name" value="D-ALANYL-D-ALANINE DIPEPTIDASE"/>
    <property type="match status" value="1"/>
</dbReference>
<comment type="similarity">
    <text evidence="9 10">Belongs to the peptidase M15D family.</text>
</comment>
<organism evidence="11 12">
    <name type="scientific">Corticimicrobacter populi</name>
    <dbReference type="NCBI Taxonomy" id="2175229"/>
    <lineage>
        <taxon>Bacteria</taxon>
        <taxon>Pseudomonadati</taxon>
        <taxon>Pseudomonadota</taxon>
        <taxon>Betaproteobacteria</taxon>
        <taxon>Burkholderiales</taxon>
        <taxon>Alcaligenaceae</taxon>
        <taxon>Corticimicrobacter</taxon>
    </lineage>
</organism>
<evidence type="ECO:0000256" key="6">
    <source>
        <dbReference type="ARBA" id="ARBA00022997"/>
    </source>
</evidence>
<keyword evidence="6 9" id="KW-0224">Dipeptidase</keyword>
<feature type="binding site" evidence="9">
    <location>
        <position position="141"/>
    </location>
    <ligand>
        <name>Zn(2+)</name>
        <dbReference type="ChEBI" id="CHEBI:29105"/>
        <note>catalytic</note>
    </ligand>
</feature>
<keyword evidence="7 9" id="KW-0482">Metalloprotease</keyword>
<dbReference type="GO" id="GO:0071555">
    <property type="term" value="P:cell wall organization"/>
    <property type="evidence" value="ECO:0007669"/>
    <property type="project" value="UniProtKB-KW"/>
</dbReference>
<comment type="caution">
    <text evidence="11">The sequence shown here is derived from an EMBL/GenBank/DDBJ whole genome shotgun (WGS) entry which is preliminary data.</text>
</comment>
<dbReference type="GO" id="GO:0008237">
    <property type="term" value="F:metallopeptidase activity"/>
    <property type="evidence" value="ECO:0007669"/>
    <property type="project" value="UniProtKB-KW"/>
</dbReference>
<dbReference type="AlphaFoldDB" id="A0A2V1K3E2"/>
<evidence type="ECO:0000256" key="1">
    <source>
        <dbReference type="ARBA" id="ARBA00001362"/>
    </source>
</evidence>
<accession>A0A2V1K3E2</accession>
<dbReference type="RefSeq" id="WP_109060148.1">
    <property type="nucleotide sequence ID" value="NZ_QETA01000001.1"/>
</dbReference>
<feature type="binding site" evidence="9">
    <location>
        <position position="148"/>
    </location>
    <ligand>
        <name>Zn(2+)</name>
        <dbReference type="ChEBI" id="CHEBI:29105"/>
        <note>catalytic</note>
    </ligand>
</feature>
<dbReference type="Gene3D" id="3.30.1380.10">
    <property type="match status" value="1"/>
</dbReference>
<evidence type="ECO:0000256" key="2">
    <source>
        <dbReference type="ARBA" id="ARBA00022670"/>
    </source>
</evidence>
<evidence type="ECO:0000313" key="12">
    <source>
        <dbReference type="Proteomes" id="UP000245212"/>
    </source>
</evidence>
<evidence type="ECO:0000256" key="7">
    <source>
        <dbReference type="ARBA" id="ARBA00023049"/>
    </source>
</evidence>
<comment type="function">
    <text evidence="9 10">Catalyzes hydrolysis of the D-alanyl-D-alanine dipeptide.</text>
</comment>
<feature type="active site" description="Proton donor/acceptor" evidence="9">
    <location>
        <position position="214"/>
    </location>
</feature>
<dbReference type="GO" id="GO:0008270">
    <property type="term" value="F:zinc ion binding"/>
    <property type="evidence" value="ECO:0007669"/>
    <property type="project" value="UniProtKB-UniRule"/>
</dbReference>
<dbReference type="GO" id="GO:0160237">
    <property type="term" value="F:D-Ala-D-Ala dipeptidase activity"/>
    <property type="evidence" value="ECO:0007669"/>
    <property type="project" value="UniProtKB-EC"/>
</dbReference>
<evidence type="ECO:0000256" key="9">
    <source>
        <dbReference type="HAMAP-Rule" id="MF_01924"/>
    </source>
</evidence>
<evidence type="ECO:0000256" key="10">
    <source>
        <dbReference type="PIRNR" id="PIRNR026671"/>
    </source>
</evidence>
<evidence type="ECO:0000256" key="8">
    <source>
        <dbReference type="ARBA" id="ARBA00023316"/>
    </source>
</evidence>
<feature type="site" description="Transition state stabilizer" evidence="9">
    <location>
        <position position="92"/>
    </location>
</feature>
<evidence type="ECO:0000256" key="3">
    <source>
        <dbReference type="ARBA" id="ARBA00022723"/>
    </source>
</evidence>
<evidence type="ECO:0000256" key="5">
    <source>
        <dbReference type="ARBA" id="ARBA00022833"/>
    </source>
</evidence>